<evidence type="ECO:0000313" key="2">
    <source>
        <dbReference type="Proteomes" id="UP001341281"/>
    </source>
</evidence>
<proteinExistence type="predicted"/>
<dbReference type="Proteomes" id="UP001341281">
    <property type="component" value="Chromosome 04"/>
</dbReference>
<dbReference type="AlphaFoldDB" id="A0AAQ3T5S5"/>
<protein>
    <submittedName>
        <fullName evidence="1">Uncharacterized protein</fullName>
    </submittedName>
</protein>
<name>A0AAQ3T5S5_PASNO</name>
<organism evidence="1 2">
    <name type="scientific">Paspalum notatum var. saurae</name>
    <dbReference type="NCBI Taxonomy" id="547442"/>
    <lineage>
        <taxon>Eukaryota</taxon>
        <taxon>Viridiplantae</taxon>
        <taxon>Streptophyta</taxon>
        <taxon>Embryophyta</taxon>
        <taxon>Tracheophyta</taxon>
        <taxon>Spermatophyta</taxon>
        <taxon>Magnoliopsida</taxon>
        <taxon>Liliopsida</taxon>
        <taxon>Poales</taxon>
        <taxon>Poaceae</taxon>
        <taxon>PACMAD clade</taxon>
        <taxon>Panicoideae</taxon>
        <taxon>Andropogonodae</taxon>
        <taxon>Paspaleae</taxon>
        <taxon>Paspalinae</taxon>
        <taxon>Paspalum</taxon>
    </lineage>
</organism>
<gene>
    <name evidence="1" type="ORF">U9M48_016483</name>
</gene>
<keyword evidence="2" id="KW-1185">Reference proteome</keyword>
<evidence type="ECO:0000313" key="1">
    <source>
        <dbReference type="EMBL" id="WVZ67403.1"/>
    </source>
</evidence>
<sequence>MQASGRQSPDPCPSRSISWALYSERAYTWSTTKKYFIAAASPPPRSGHHGTPPPPADVLNCLSSAPNWISESSEFDIREIEMVSRSK</sequence>
<accession>A0AAQ3T5S5</accession>
<dbReference type="EMBL" id="CP144748">
    <property type="protein sequence ID" value="WVZ67403.1"/>
    <property type="molecule type" value="Genomic_DNA"/>
</dbReference>
<reference evidence="1 2" key="1">
    <citation type="submission" date="2024-02" db="EMBL/GenBank/DDBJ databases">
        <title>High-quality chromosome-scale genome assembly of Pensacola bahiagrass (Paspalum notatum Flugge var. saurae).</title>
        <authorList>
            <person name="Vega J.M."/>
            <person name="Podio M."/>
            <person name="Orjuela J."/>
            <person name="Siena L.A."/>
            <person name="Pessino S.C."/>
            <person name="Combes M.C."/>
            <person name="Mariac C."/>
            <person name="Albertini E."/>
            <person name="Pupilli F."/>
            <person name="Ortiz J.P.A."/>
            <person name="Leblanc O."/>
        </authorList>
    </citation>
    <scope>NUCLEOTIDE SEQUENCE [LARGE SCALE GENOMIC DNA]</scope>
    <source>
        <strain evidence="1">R1</strain>
        <tissue evidence="1">Leaf</tissue>
    </source>
</reference>